<dbReference type="InterPro" id="IPR048634">
    <property type="entry name" value="SecD_SecF_C"/>
</dbReference>
<feature type="transmembrane region" description="Helical" evidence="9">
    <location>
        <begin position="25"/>
        <end position="47"/>
    </location>
</feature>
<keyword evidence="7 9" id="KW-0811">Translocation</keyword>
<feature type="transmembrane region" description="Helical" evidence="9">
    <location>
        <begin position="220"/>
        <end position="241"/>
    </location>
</feature>
<dbReference type="AlphaFoldDB" id="A2CA57"/>
<dbReference type="PANTHER" id="PTHR30081">
    <property type="entry name" value="PROTEIN-EXPORT MEMBRANE PROTEIN SEC"/>
    <property type="match status" value="1"/>
</dbReference>
<comment type="function">
    <text evidence="9">Part of the Sec protein translocase complex. Interacts with the SecYEG preprotein conducting channel. SecDF uses the proton motive force (PMF) to complete protein translocation after the ATP-dependent function of SecA.</text>
</comment>
<comment type="subunit">
    <text evidence="9">Forms a complex with SecD. Part of the essential Sec protein translocation apparatus which comprises SecA, SecYEG and auxiliary proteins SecDF. Other proteins may also be involved.</text>
</comment>
<keyword evidence="6 9" id="KW-1133">Transmembrane helix</keyword>
<sequence>MAVSSSSGTPQRPLRFELCRQRRRVWGVSGLFVVFSLVGLILCWLNPSIGAPLRPGLDFTGGTQIQLERSCSKSCQSLKTKSVEEVLGALELPADKDKVAPNLSRARVQLLDGGQSLVLRLPFLSAAQGQAVIKAMDPVAGPFQSGGQSVDTIGPSLGGQLLRSSLISLLVAFTGIAIYISLRYDRRYALLALVALAHDVIIVCGIFAWLGLLITLEVDSLFAVALLTIAGYSVNDTVVVFDRIRERSREDDSLPLTEQVDRAVSATLTRTLYTSGTTLLPLLALILFGGATLYWFAVALALGVVVGSWSSIALAPSLLSLWQGSGPPKAPLSAPAASPQPPLSSSQSPLEGEDVMSDG</sequence>
<comment type="function">
    <text evidence="9">Probably participates in protein translocation into and across both the cytoplasmic and thylakoid membranes in cyanobacterial cells.</text>
</comment>
<dbReference type="KEGG" id="pmf:P9303_16231"/>
<dbReference type="GO" id="GO:0043952">
    <property type="term" value="P:protein transport by the Sec complex"/>
    <property type="evidence" value="ECO:0007669"/>
    <property type="project" value="UniProtKB-UniRule"/>
</dbReference>
<dbReference type="GO" id="GO:0015450">
    <property type="term" value="F:protein-transporting ATPase activity"/>
    <property type="evidence" value="ECO:0007669"/>
    <property type="project" value="InterPro"/>
</dbReference>
<comment type="caution">
    <text evidence="9">Lacks conserved residue(s) required for the propagation of feature annotation.</text>
</comment>
<dbReference type="PANTHER" id="PTHR30081:SF8">
    <property type="entry name" value="PROTEIN TRANSLOCASE SUBUNIT SECF"/>
    <property type="match status" value="1"/>
</dbReference>
<dbReference type="Gene3D" id="1.20.1640.10">
    <property type="entry name" value="Multidrug efflux transporter AcrB transmembrane domain"/>
    <property type="match status" value="1"/>
</dbReference>
<evidence type="ECO:0000256" key="8">
    <source>
        <dbReference type="ARBA" id="ARBA00023136"/>
    </source>
</evidence>
<accession>A2CA57</accession>
<dbReference type="GO" id="GO:0006605">
    <property type="term" value="P:protein targeting"/>
    <property type="evidence" value="ECO:0007669"/>
    <property type="project" value="UniProtKB-UniRule"/>
</dbReference>
<protein>
    <recommendedName>
        <fullName evidence="9">Protein-export membrane protein SecF</fullName>
    </recommendedName>
</protein>
<dbReference type="SUPFAM" id="SSF82866">
    <property type="entry name" value="Multidrug efflux transporter AcrB transmembrane domain"/>
    <property type="match status" value="1"/>
</dbReference>
<dbReference type="InterPro" id="IPR022645">
    <property type="entry name" value="SecD/SecF_bac"/>
</dbReference>
<dbReference type="EMBL" id="CP000554">
    <property type="protein sequence ID" value="ABM78367.1"/>
    <property type="molecule type" value="Genomic_DNA"/>
</dbReference>
<dbReference type="InterPro" id="IPR055344">
    <property type="entry name" value="SecD_SecF_C_bact"/>
</dbReference>
<keyword evidence="8 9" id="KW-0472">Membrane</keyword>
<evidence type="ECO:0000259" key="11">
    <source>
        <dbReference type="Pfam" id="PF02355"/>
    </source>
</evidence>
<dbReference type="Proteomes" id="UP000002274">
    <property type="component" value="Chromosome"/>
</dbReference>
<evidence type="ECO:0000256" key="4">
    <source>
        <dbReference type="ARBA" id="ARBA00022692"/>
    </source>
</evidence>
<keyword evidence="9" id="KW-0997">Cell inner membrane</keyword>
<keyword evidence="2 9" id="KW-0813">Transport</keyword>
<dbReference type="GO" id="GO:0065002">
    <property type="term" value="P:intracellular protein transmembrane transport"/>
    <property type="evidence" value="ECO:0007669"/>
    <property type="project" value="UniProtKB-UniRule"/>
</dbReference>
<reference evidence="12 13" key="1">
    <citation type="journal article" date="2007" name="PLoS Genet.">
        <title>Patterns and implications of gene gain and loss in the evolution of Prochlorococcus.</title>
        <authorList>
            <person name="Kettler G.C."/>
            <person name="Martiny A.C."/>
            <person name="Huang K."/>
            <person name="Zucker J."/>
            <person name="Coleman M.L."/>
            <person name="Rodrigue S."/>
            <person name="Chen F."/>
            <person name="Lapidus A."/>
            <person name="Ferriera S."/>
            <person name="Johnson J."/>
            <person name="Steglich C."/>
            <person name="Church G.M."/>
            <person name="Richardson P."/>
            <person name="Chisholm S.W."/>
        </authorList>
    </citation>
    <scope>NUCLEOTIDE SEQUENCE [LARGE SCALE GENOMIC DNA]</scope>
    <source>
        <strain evidence="12 13">MIT 9303</strain>
    </source>
</reference>
<feature type="region of interest" description="Disordered" evidence="10">
    <location>
        <begin position="325"/>
        <end position="359"/>
    </location>
</feature>
<keyword evidence="3 9" id="KW-1003">Cell membrane</keyword>
<gene>
    <name evidence="9 12" type="primary">secF</name>
    <name evidence="12" type="ordered locus">P9303_16231</name>
</gene>
<dbReference type="BioCyc" id="PMAR59922:G1G80-1414-MONOMER"/>
<evidence type="ECO:0000313" key="13">
    <source>
        <dbReference type="Proteomes" id="UP000002274"/>
    </source>
</evidence>
<keyword evidence="4 9" id="KW-0812">Transmembrane</keyword>
<evidence type="ECO:0000256" key="1">
    <source>
        <dbReference type="ARBA" id="ARBA00004651"/>
    </source>
</evidence>
<evidence type="ECO:0000256" key="3">
    <source>
        <dbReference type="ARBA" id="ARBA00022475"/>
    </source>
</evidence>
<dbReference type="RefSeq" id="WP_011826256.1">
    <property type="nucleotide sequence ID" value="NC_008820.1"/>
</dbReference>
<evidence type="ECO:0000256" key="10">
    <source>
        <dbReference type="SAM" id="MobiDB-lite"/>
    </source>
</evidence>
<dbReference type="InterPro" id="IPR022646">
    <property type="entry name" value="SecD/SecF_CS"/>
</dbReference>
<evidence type="ECO:0000256" key="5">
    <source>
        <dbReference type="ARBA" id="ARBA00022927"/>
    </source>
</evidence>
<keyword evidence="5 9" id="KW-0653">Protein transport</keyword>
<evidence type="ECO:0000256" key="6">
    <source>
        <dbReference type="ARBA" id="ARBA00022989"/>
    </source>
</evidence>
<name>A2CA57_PROM3</name>
<comment type="similarity">
    <text evidence="9">Belongs to the SecD/SecF family. SecF subfamily.</text>
</comment>
<dbReference type="HOGENOM" id="CLU_050012_0_0_3"/>
<dbReference type="Pfam" id="PF02355">
    <property type="entry name" value="SecD_SecF_C"/>
    <property type="match status" value="1"/>
</dbReference>
<dbReference type="PRINTS" id="PR01755">
    <property type="entry name" value="SECFTRNLCASE"/>
</dbReference>
<dbReference type="GO" id="GO:0005886">
    <property type="term" value="C:plasma membrane"/>
    <property type="evidence" value="ECO:0007669"/>
    <property type="project" value="UniProtKB-SubCell"/>
</dbReference>
<evidence type="ECO:0000313" key="12">
    <source>
        <dbReference type="EMBL" id="ABM78367.1"/>
    </source>
</evidence>
<organism evidence="12 13">
    <name type="scientific">Prochlorococcus marinus (strain MIT 9303)</name>
    <dbReference type="NCBI Taxonomy" id="59922"/>
    <lineage>
        <taxon>Bacteria</taxon>
        <taxon>Bacillati</taxon>
        <taxon>Cyanobacteriota</taxon>
        <taxon>Cyanophyceae</taxon>
        <taxon>Synechococcales</taxon>
        <taxon>Prochlorococcaceae</taxon>
        <taxon>Prochlorococcus</taxon>
    </lineage>
</organism>
<dbReference type="NCBIfam" id="TIGR00966">
    <property type="entry name" value="transloc_SecF"/>
    <property type="match status" value="1"/>
</dbReference>
<evidence type="ECO:0000256" key="7">
    <source>
        <dbReference type="ARBA" id="ARBA00023010"/>
    </source>
</evidence>
<feature type="transmembrane region" description="Helical" evidence="9">
    <location>
        <begin position="189"/>
        <end position="214"/>
    </location>
</feature>
<dbReference type="InterPro" id="IPR005665">
    <property type="entry name" value="SecF_bac"/>
</dbReference>
<dbReference type="STRING" id="59922.P9303_16231"/>
<dbReference type="Pfam" id="PF07549">
    <property type="entry name" value="Sec_GG"/>
    <property type="match status" value="1"/>
</dbReference>
<evidence type="ECO:0000256" key="9">
    <source>
        <dbReference type="HAMAP-Rule" id="MF_01464"/>
    </source>
</evidence>
<dbReference type="InterPro" id="IPR022813">
    <property type="entry name" value="SecD/SecF_arch_bac"/>
</dbReference>
<evidence type="ECO:0000256" key="2">
    <source>
        <dbReference type="ARBA" id="ARBA00022448"/>
    </source>
</evidence>
<feature type="domain" description="Protein export membrane protein SecD/SecF C-terminal" evidence="11">
    <location>
        <begin position="148"/>
        <end position="323"/>
    </location>
</feature>
<dbReference type="HAMAP" id="MF_01464_B">
    <property type="entry name" value="SecF_B"/>
    <property type="match status" value="1"/>
</dbReference>
<comment type="subcellular location">
    <subcellularLocation>
        <location evidence="9">Cell inner membrane</location>
        <topology evidence="9">Multi-pass membrane protein</topology>
    </subcellularLocation>
    <subcellularLocation>
        <location evidence="1">Cell membrane</location>
        <topology evidence="1">Multi-pass membrane protein</topology>
    </subcellularLocation>
</comment>
<dbReference type="NCBIfam" id="TIGR00916">
    <property type="entry name" value="2A0604s01"/>
    <property type="match status" value="1"/>
</dbReference>
<proteinExistence type="inferred from homology"/>
<feature type="compositionally biased region" description="Low complexity" evidence="10">
    <location>
        <begin position="325"/>
        <end position="349"/>
    </location>
</feature>
<feature type="transmembrane region" description="Helical" evidence="9">
    <location>
        <begin position="161"/>
        <end position="182"/>
    </location>
</feature>